<protein>
    <submittedName>
        <fullName evidence="2">Uncharacterized protein</fullName>
    </submittedName>
</protein>
<dbReference type="EMBL" id="PXVC01000147">
    <property type="protein sequence ID" value="PSI00364.1"/>
    <property type="molecule type" value="Genomic_DNA"/>
</dbReference>
<gene>
    <name evidence="2" type="ORF">C7K08_13570</name>
</gene>
<sequence>MYQLCMLQMISVPLASVLVAPYGVLSGDGQLEEVLAERLRTRDGNAPDIWHLSPDQLEPTLKAELQQRGVDLGTDHAAKELLLSTTPHLLLWLQLRFGGDLYEHLPLRQGTGYRSSANGPSSVLMKADSDQGVVEK</sequence>
<feature type="region of interest" description="Disordered" evidence="1">
    <location>
        <begin position="112"/>
        <end position="136"/>
    </location>
</feature>
<accession>A0A2P7EAX5</accession>
<name>A0A2P7EAX5_9SYNE</name>
<organism evidence="2 3">
    <name type="scientific">Synechococcus lacustris str. Tous</name>
    <dbReference type="NCBI Taxonomy" id="1910958"/>
    <lineage>
        <taxon>Bacteria</taxon>
        <taxon>Bacillati</taxon>
        <taxon>Cyanobacteriota</taxon>
        <taxon>Cyanophyceae</taxon>
        <taxon>Synechococcales</taxon>
        <taxon>Synechococcaceae</taxon>
        <taxon>Synechococcus</taxon>
    </lineage>
</organism>
<comment type="caution">
    <text evidence="2">The sequence shown here is derived from an EMBL/GenBank/DDBJ whole genome shotgun (WGS) entry which is preliminary data.</text>
</comment>
<keyword evidence="3" id="KW-1185">Reference proteome</keyword>
<evidence type="ECO:0000256" key="1">
    <source>
        <dbReference type="SAM" id="MobiDB-lite"/>
    </source>
</evidence>
<evidence type="ECO:0000313" key="3">
    <source>
        <dbReference type="Proteomes" id="UP000240206"/>
    </source>
</evidence>
<feature type="compositionally biased region" description="Basic and acidic residues" evidence="1">
    <location>
        <begin position="127"/>
        <end position="136"/>
    </location>
</feature>
<dbReference type="Proteomes" id="UP000240206">
    <property type="component" value="Unassembled WGS sequence"/>
</dbReference>
<evidence type="ECO:0000313" key="2">
    <source>
        <dbReference type="EMBL" id="PSI00364.1"/>
    </source>
</evidence>
<reference evidence="3" key="1">
    <citation type="submission" date="2018-03" db="EMBL/GenBank/DDBJ databases">
        <title>Ecological and genomic features of two cosmopolitan and abundant freshwater picocyanobacteria.</title>
        <authorList>
            <person name="Cabello-Yeves P.J."/>
            <person name="Picazo A."/>
            <person name="Camacho A."/>
            <person name="Callieri C."/>
            <person name="Rosselli R."/>
            <person name="Roda-Garcia J."/>
            <person name="Coutinho F.H."/>
            <person name="Rodriguez-Valera F."/>
        </authorList>
    </citation>
    <scope>NUCLEOTIDE SEQUENCE [LARGE SCALE GENOMIC DNA]</scope>
    <source>
        <strain evidence="3">Tous</strain>
    </source>
</reference>
<proteinExistence type="predicted"/>
<dbReference type="AlphaFoldDB" id="A0A2P7EAX5"/>
<dbReference type="STRING" id="1910958.BTM30_07900"/>
<feature type="compositionally biased region" description="Polar residues" evidence="1">
    <location>
        <begin position="112"/>
        <end position="121"/>
    </location>
</feature>